<protein>
    <submittedName>
        <fullName evidence="1">Uncharacterized protein</fullName>
    </submittedName>
</protein>
<proteinExistence type="predicted"/>
<dbReference type="Proteomes" id="UP000692954">
    <property type="component" value="Unassembled WGS sequence"/>
</dbReference>
<keyword evidence="2" id="KW-1185">Reference proteome</keyword>
<reference evidence="1" key="1">
    <citation type="submission" date="2021-01" db="EMBL/GenBank/DDBJ databases">
        <authorList>
            <consortium name="Genoscope - CEA"/>
            <person name="William W."/>
        </authorList>
    </citation>
    <scope>NUCLEOTIDE SEQUENCE</scope>
</reference>
<evidence type="ECO:0000313" key="1">
    <source>
        <dbReference type="EMBL" id="CAD8047223.1"/>
    </source>
</evidence>
<sequence>MDFVKMQIVQISSTIQIAHKIHSIHIFIHLTTNVKDANIQIMFNYNYYC</sequence>
<name>A0A8S1JXG2_9CILI</name>
<gene>
    <name evidence="1" type="ORF">PSON_ATCC_30995.1.T0020285</name>
</gene>
<dbReference type="EMBL" id="CAJJDN010000002">
    <property type="protein sequence ID" value="CAD8047223.1"/>
    <property type="molecule type" value="Genomic_DNA"/>
</dbReference>
<organism evidence="1 2">
    <name type="scientific">Paramecium sonneborni</name>
    <dbReference type="NCBI Taxonomy" id="65129"/>
    <lineage>
        <taxon>Eukaryota</taxon>
        <taxon>Sar</taxon>
        <taxon>Alveolata</taxon>
        <taxon>Ciliophora</taxon>
        <taxon>Intramacronucleata</taxon>
        <taxon>Oligohymenophorea</taxon>
        <taxon>Peniculida</taxon>
        <taxon>Parameciidae</taxon>
        <taxon>Paramecium</taxon>
    </lineage>
</organism>
<evidence type="ECO:0000313" key="2">
    <source>
        <dbReference type="Proteomes" id="UP000692954"/>
    </source>
</evidence>
<comment type="caution">
    <text evidence="1">The sequence shown here is derived from an EMBL/GenBank/DDBJ whole genome shotgun (WGS) entry which is preliminary data.</text>
</comment>
<accession>A0A8S1JXG2</accession>
<dbReference type="AlphaFoldDB" id="A0A8S1JXG2"/>